<organism evidence="1 2">
    <name type="scientific">Nyctereutes procyonoides</name>
    <name type="common">Raccoon dog</name>
    <name type="synonym">Canis procyonoides</name>
    <dbReference type="NCBI Taxonomy" id="34880"/>
    <lineage>
        <taxon>Eukaryota</taxon>
        <taxon>Metazoa</taxon>
        <taxon>Chordata</taxon>
        <taxon>Craniata</taxon>
        <taxon>Vertebrata</taxon>
        <taxon>Euteleostomi</taxon>
        <taxon>Mammalia</taxon>
        <taxon>Eutheria</taxon>
        <taxon>Laurasiatheria</taxon>
        <taxon>Carnivora</taxon>
        <taxon>Caniformia</taxon>
        <taxon>Canidae</taxon>
        <taxon>Nyctereutes</taxon>
    </lineage>
</organism>
<protein>
    <submittedName>
        <fullName evidence="1">(raccoon dog) hypothetical protein</fullName>
    </submittedName>
</protein>
<evidence type="ECO:0000313" key="2">
    <source>
        <dbReference type="Proteomes" id="UP000645828"/>
    </source>
</evidence>
<name>A0A811Y5G3_NYCPR</name>
<dbReference type="EMBL" id="CAJHUB010000653">
    <property type="protein sequence ID" value="CAD7669461.1"/>
    <property type="molecule type" value="Genomic_DNA"/>
</dbReference>
<sequence>MQGARYGIRSWDARIMPWAKGLVFSPSLKEECWPLAFSSGMGLGMAYNCQHDFWAPYFLHGKYVNMQEQ</sequence>
<dbReference type="AlphaFoldDB" id="A0A811Y5G3"/>
<reference evidence="1" key="1">
    <citation type="submission" date="2020-12" db="EMBL/GenBank/DDBJ databases">
        <authorList>
            <consortium name="Molecular Ecology Group"/>
        </authorList>
    </citation>
    <scope>NUCLEOTIDE SEQUENCE</scope>
    <source>
        <strain evidence="1">TBG_1078</strain>
    </source>
</reference>
<proteinExistence type="predicted"/>
<dbReference type="Proteomes" id="UP000645828">
    <property type="component" value="Unassembled WGS sequence"/>
</dbReference>
<evidence type="ECO:0000313" key="1">
    <source>
        <dbReference type="EMBL" id="CAD7669461.1"/>
    </source>
</evidence>
<gene>
    <name evidence="1" type="ORF">NYPRO_LOCUS2255</name>
</gene>
<keyword evidence="2" id="KW-1185">Reference proteome</keyword>
<accession>A0A811Y5G3</accession>
<comment type="caution">
    <text evidence="1">The sequence shown here is derived from an EMBL/GenBank/DDBJ whole genome shotgun (WGS) entry which is preliminary data.</text>
</comment>